<dbReference type="Pfam" id="PF06097">
    <property type="entry name" value="DUF945"/>
    <property type="match status" value="1"/>
</dbReference>
<dbReference type="Proteomes" id="UP000266744">
    <property type="component" value="Chromosome"/>
</dbReference>
<protein>
    <submittedName>
        <fullName evidence="1">GTP-binding protein YdgA</fullName>
    </submittedName>
</protein>
<reference evidence="2" key="1">
    <citation type="journal article" date="2016" name="Toxins">
        <title>The Draft Genome Sequence of the Yersinia entomophaga Entomopathogenic Type Strain MH96T.</title>
        <authorList>
            <person name="Hurst M.R."/>
            <person name="Beattie A."/>
            <person name="Altermann E."/>
            <person name="Moraga R.M."/>
            <person name="Harper L.A."/>
            <person name="Calder J."/>
            <person name="Laugraud A."/>
        </authorList>
    </citation>
    <scope>NUCLEOTIDE SEQUENCE [LARGE SCALE GENOMIC DNA]</scope>
    <source>
        <strain evidence="2">MH96</strain>
    </source>
</reference>
<gene>
    <name evidence="1" type="ORF">PL78_05195</name>
</gene>
<keyword evidence="2" id="KW-1185">Reference proteome</keyword>
<sequence length="509" mass="55119">MNRTMKKSLVAVSVIVVLGAAWTGASWYTGKLMEQRMSEIVDNANSQIKRLAPQAGLKLAYTDYHRGTFSSKVRYILQPDGTITGENAVMKPGEEIAFIETIDHGPFPMAQLKKFNLIPSMASVHSELENTAAVKALFDITKGKSPFTADSRIGYNGSTDSAIKLIPITYEKDGLNLNFSGASLDAAFSKDMRDVKLNGESDSIVLFKKNEMDQVETFTVKGLSLKNDSKTGKFDLSIGDQNLSIKQVLLSVEGKEALVLDGFTLTSQMGESDKNLNGKLSYTLDSLKIQGNDFGSGKLNFTFAGLDGEAVKNFATSYNQIAMQGLQTGNIDPETYQLQMTELVLTKLPSLLKGDPSFSISPLSWKNGKGESALKLDVVLADPSKVTTPITSQEEILTRAIKKIDANLTIPMPMATEFTTQAARLQGYSAEEAAKMAVQQVQGVAAMGQMFKLTTTKDDVISSSFSFADNKIDLNGQKMTLQEFAGLFGMFGGMPQEEEAPAAEAPAAE</sequence>
<evidence type="ECO:0000313" key="1">
    <source>
        <dbReference type="EMBL" id="ANI29235.1"/>
    </source>
</evidence>
<evidence type="ECO:0000313" key="2">
    <source>
        <dbReference type="Proteomes" id="UP000266744"/>
    </source>
</evidence>
<dbReference type="EMBL" id="CP010029">
    <property type="protein sequence ID" value="ANI29235.1"/>
    <property type="molecule type" value="Genomic_DNA"/>
</dbReference>
<dbReference type="InterPro" id="IPR010352">
    <property type="entry name" value="DUF945"/>
</dbReference>
<proteinExistence type="predicted"/>
<organism evidence="1 2">
    <name type="scientific">Yersinia entomophaga</name>
    <dbReference type="NCBI Taxonomy" id="935293"/>
    <lineage>
        <taxon>Bacteria</taxon>
        <taxon>Pseudomonadati</taxon>
        <taxon>Pseudomonadota</taxon>
        <taxon>Gammaproteobacteria</taxon>
        <taxon>Enterobacterales</taxon>
        <taxon>Yersiniaceae</taxon>
        <taxon>Yersinia</taxon>
    </lineage>
</organism>
<accession>A0ABN4PVI1</accession>
<name>A0ABN4PVI1_YERET</name>